<dbReference type="GO" id="GO:0030032">
    <property type="term" value="P:lamellipodium assembly"/>
    <property type="evidence" value="ECO:0007669"/>
    <property type="project" value="TreeGrafter"/>
</dbReference>
<sequence length="212" mass="23641">MLRVVSEELGEFMEMKGASSPGILVLTTGLSKPFMRLDKYPALLKELERHMELIVYFFYSKGYHPDRQDIQKSMTAFKNLSAQCQEVRKRKELELQILTEAIRSWEGDDIKTLGNVIYMSQVLIQCAGSELRSSPAGSMIERILVSCSDQQDLHEWVDRLQKQTKVTSAGNPAVKPHPVPSHTVRAPAPLPPPGAGLSLGFGCQQVIKGFKA</sequence>
<dbReference type="Gene3D" id="2.30.29.30">
    <property type="entry name" value="Pleckstrin-homology domain (PH domain)/Phosphotyrosine-binding domain (PTB)"/>
    <property type="match status" value="1"/>
</dbReference>
<organism evidence="2 3">
    <name type="scientific">Balaenoptera physalus</name>
    <name type="common">Fin whale</name>
    <name type="synonym">Balaena physalus</name>
    <dbReference type="NCBI Taxonomy" id="9770"/>
    <lineage>
        <taxon>Eukaryota</taxon>
        <taxon>Metazoa</taxon>
        <taxon>Chordata</taxon>
        <taxon>Craniata</taxon>
        <taxon>Vertebrata</taxon>
        <taxon>Euteleostomi</taxon>
        <taxon>Mammalia</taxon>
        <taxon>Eutheria</taxon>
        <taxon>Laurasiatheria</taxon>
        <taxon>Artiodactyla</taxon>
        <taxon>Whippomorpha</taxon>
        <taxon>Cetacea</taxon>
        <taxon>Mysticeti</taxon>
        <taxon>Balaenopteridae</taxon>
        <taxon>Balaenoptera</taxon>
    </lineage>
</organism>
<dbReference type="OrthoDB" id="9677693at2759"/>
<dbReference type="SUPFAM" id="SSF48065">
    <property type="entry name" value="DBL homology domain (DH-domain)"/>
    <property type="match status" value="1"/>
</dbReference>
<dbReference type="GO" id="GO:0005737">
    <property type="term" value="C:cytoplasm"/>
    <property type="evidence" value="ECO:0007669"/>
    <property type="project" value="TreeGrafter"/>
</dbReference>
<dbReference type="InterPro" id="IPR000219">
    <property type="entry name" value="DH_dom"/>
</dbReference>
<evidence type="ECO:0000313" key="3">
    <source>
        <dbReference type="Proteomes" id="UP000437017"/>
    </source>
</evidence>
<dbReference type="InterPro" id="IPR011993">
    <property type="entry name" value="PH-like_dom_sf"/>
</dbReference>
<dbReference type="AlphaFoldDB" id="A0A6A1Q7M7"/>
<dbReference type="GO" id="GO:0030027">
    <property type="term" value="C:lamellipodium"/>
    <property type="evidence" value="ECO:0007669"/>
    <property type="project" value="TreeGrafter"/>
</dbReference>
<accession>A0A6A1Q7M7</accession>
<protein>
    <recommendedName>
        <fullName evidence="1">DH domain-containing protein</fullName>
    </recommendedName>
</protein>
<evidence type="ECO:0000313" key="2">
    <source>
        <dbReference type="EMBL" id="KAB0403324.1"/>
    </source>
</evidence>
<dbReference type="Gene3D" id="1.20.900.10">
    <property type="entry name" value="Dbl homology (DH) domain"/>
    <property type="match status" value="1"/>
</dbReference>
<gene>
    <name evidence="2" type="ORF">E2I00_010540</name>
</gene>
<dbReference type="InterPro" id="IPR035899">
    <property type="entry name" value="DBL_dom_sf"/>
</dbReference>
<comment type="caution">
    <text evidence="2">The sequence shown here is derived from an EMBL/GenBank/DDBJ whole genome shotgun (WGS) entry which is preliminary data.</text>
</comment>
<dbReference type="PROSITE" id="PS50010">
    <property type="entry name" value="DH_2"/>
    <property type="match status" value="1"/>
</dbReference>
<evidence type="ECO:0000259" key="1">
    <source>
        <dbReference type="PROSITE" id="PS50010"/>
    </source>
</evidence>
<dbReference type="PANTHER" id="PTHR46026:SF3">
    <property type="entry name" value="RHO GUANINE NUCLEOTIDE EXCHANGE FACTOR 7"/>
    <property type="match status" value="1"/>
</dbReference>
<proteinExistence type="predicted"/>
<reference evidence="2 3" key="1">
    <citation type="journal article" date="2019" name="PLoS ONE">
        <title>Genomic analyses reveal an absence of contemporary introgressive admixture between fin whales and blue whales, despite known hybrids.</title>
        <authorList>
            <person name="Westbury M.V."/>
            <person name="Petersen B."/>
            <person name="Lorenzen E.D."/>
        </authorList>
    </citation>
    <scope>NUCLEOTIDE SEQUENCE [LARGE SCALE GENOMIC DNA]</scope>
    <source>
        <strain evidence="2">FinWhale-01</strain>
    </source>
</reference>
<feature type="domain" description="DH" evidence="1">
    <location>
        <begin position="1"/>
        <end position="87"/>
    </location>
</feature>
<name>A0A6A1Q7M7_BALPH</name>
<dbReference type="EMBL" id="SGJD01000829">
    <property type="protein sequence ID" value="KAB0403324.1"/>
    <property type="molecule type" value="Genomic_DNA"/>
</dbReference>
<dbReference type="SUPFAM" id="SSF50729">
    <property type="entry name" value="PH domain-like"/>
    <property type="match status" value="1"/>
</dbReference>
<dbReference type="Pfam" id="PF00621">
    <property type="entry name" value="RhoGEF"/>
    <property type="match status" value="1"/>
</dbReference>
<dbReference type="Proteomes" id="UP000437017">
    <property type="component" value="Unassembled WGS sequence"/>
</dbReference>
<dbReference type="PANTHER" id="PTHR46026">
    <property type="entry name" value="RHO-TYPE GUANINE NUCLEOTIDE EXCHANGE FACTOR, ISOFORM F"/>
    <property type="match status" value="1"/>
</dbReference>
<dbReference type="GO" id="GO:0005085">
    <property type="term" value="F:guanyl-nucleotide exchange factor activity"/>
    <property type="evidence" value="ECO:0007669"/>
    <property type="project" value="InterPro"/>
</dbReference>
<keyword evidence="3" id="KW-1185">Reference proteome</keyword>